<evidence type="ECO:0000313" key="2">
    <source>
        <dbReference type="EMBL" id="CAK7215087.1"/>
    </source>
</evidence>
<evidence type="ECO:0008006" key="4">
    <source>
        <dbReference type="Google" id="ProtNLM"/>
    </source>
</evidence>
<feature type="region of interest" description="Disordered" evidence="1">
    <location>
        <begin position="321"/>
        <end position="351"/>
    </location>
</feature>
<feature type="compositionally biased region" description="Polar residues" evidence="1">
    <location>
        <begin position="48"/>
        <end position="59"/>
    </location>
</feature>
<accession>A0ABP0B6H7</accession>
<dbReference type="PANTHER" id="PTHR23225">
    <property type="entry name" value="ZINC FINGER PROTEIN"/>
    <property type="match status" value="1"/>
</dbReference>
<sequence>MDPPNKRRRLAPKLPDPPPSPKKSKGPKTAKPTTMTVQPTLVGPEQVQLPSTEPPTSNARDGEKDTATERHDFETFAKHLQDAAMYIYRQGQKLPYAKVSALLLKWDEDVTASTELSSLERVLRDRYNFTTERWGIPSIADPGALLSSRIASFLDHASVDHLLIIYYVGYGHNSLDNQLYWSCNSREDSPRLKWSVVRGAIEDAHSDVLLLLDSCAPRHMPISGSNGVKQAIAAYTHDASLRELGARTFTSYLTESLQKLGNGRPFNSQHLYDDIIAIQQNYEHYYPPRVKYNATGKPATIAPSIPLFFTLTPTKATIDLAPVPRGHQSPQAHNGGSSVSQAAGDDTRQARDAPVISPAAVADMVFDEPRLLVCTTFVGDPGPDMTSFNQWIADTPSLASKVAVEGMFLGPPTVFFAKWKPNGA</sequence>
<protein>
    <recommendedName>
        <fullName evidence="4">Caspase domain-containing protein</fullName>
    </recommendedName>
</protein>
<proteinExistence type="predicted"/>
<dbReference type="InterPro" id="IPR039970">
    <property type="entry name" value="TF_Grauzone"/>
</dbReference>
<dbReference type="Proteomes" id="UP001642482">
    <property type="component" value="Unassembled WGS sequence"/>
</dbReference>
<evidence type="ECO:0000313" key="3">
    <source>
        <dbReference type="Proteomes" id="UP001642482"/>
    </source>
</evidence>
<dbReference type="PANTHER" id="PTHR23225:SF2">
    <property type="entry name" value="AT09679P-RELATED"/>
    <property type="match status" value="1"/>
</dbReference>
<feature type="region of interest" description="Disordered" evidence="1">
    <location>
        <begin position="1"/>
        <end position="67"/>
    </location>
</feature>
<name>A0ABP0B6H7_9PEZI</name>
<dbReference type="EMBL" id="CAWUHD010000016">
    <property type="protein sequence ID" value="CAK7215087.1"/>
    <property type="molecule type" value="Genomic_DNA"/>
</dbReference>
<comment type="caution">
    <text evidence="2">The sequence shown here is derived from an EMBL/GenBank/DDBJ whole genome shotgun (WGS) entry which is preliminary data.</text>
</comment>
<organism evidence="2 3">
    <name type="scientific">Sporothrix eucalyptigena</name>
    <dbReference type="NCBI Taxonomy" id="1812306"/>
    <lineage>
        <taxon>Eukaryota</taxon>
        <taxon>Fungi</taxon>
        <taxon>Dikarya</taxon>
        <taxon>Ascomycota</taxon>
        <taxon>Pezizomycotina</taxon>
        <taxon>Sordariomycetes</taxon>
        <taxon>Sordariomycetidae</taxon>
        <taxon>Ophiostomatales</taxon>
        <taxon>Ophiostomataceae</taxon>
        <taxon>Sporothrix</taxon>
    </lineage>
</organism>
<reference evidence="2 3" key="1">
    <citation type="submission" date="2024-01" db="EMBL/GenBank/DDBJ databases">
        <authorList>
            <person name="Allen C."/>
            <person name="Tagirdzhanova G."/>
        </authorList>
    </citation>
    <scope>NUCLEOTIDE SEQUENCE [LARGE SCALE GENOMIC DNA]</scope>
</reference>
<evidence type="ECO:0000256" key="1">
    <source>
        <dbReference type="SAM" id="MobiDB-lite"/>
    </source>
</evidence>
<feature type="compositionally biased region" description="Polar residues" evidence="1">
    <location>
        <begin position="328"/>
        <end position="341"/>
    </location>
</feature>
<keyword evidence="3" id="KW-1185">Reference proteome</keyword>
<gene>
    <name evidence="2" type="ORF">SEUCBS140593_002412</name>
</gene>
<feature type="compositionally biased region" description="Basic residues" evidence="1">
    <location>
        <begin position="1"/>
        <end position="11"/>
    </location>
</feature>